<accession>F6HB84</accession>
<gene>
    <name evidence="1" type="ordered locus">VIT_13s0064g01590</name>
</gene>
<organism evidence="1 2">
    <name type="scientific">Vitis vinifera</name>
    <name type="common">Grape</name>
    <dbReference type="NCBI Taxonomy" id="29760"/>
    <lineage>
        <taxon>Eukaryota</taxon>
        <taxon>Viridiplantae</taxon>
        <taxon>Streptophyta</taxon>
        <taxon>Embryophyta</taxon>
        <taxon>Tracheophyta</taxon>
        <taxon>Spermatophyta</taxon>
        <taxon>Magnoliopsida</taxon>
        <taxon>eudicotyledons</taxon>
        <taxon>Gunneridae</taxon>
        <taxon>Pentapetalae</taxon>
        <taxon>rosids</taxon>
        <taxon>Vitales</taxon>
        <taxon>Vitaceae</taxon>
        <taxon>Viteae</taxon>
        <taxon>Vitis</taxon>
    </lineage>
</organism>
<dbReference type="AlphaFoldDB" id="F6HB84"/>
<evidence type="ECO:0000313" key="1">
    <source>
        <dbReference type="EMBL" id="CCB49468.1"/>
    </source>
</evidence>
<evidence type="ECO:0000313" key="2">
    <source>
        <dbReference type="Proteomes" id="UP000009183"/>
    </source>
</evidence>
<dbReference type="InParanoid" id="F6HB84"/>
<proteinExistence type="predicted"/>
<protein>
    <submittedName>
        <fullName evidence="1">Uncharacterized protein</fullName>
    </submittedName>
</protein>
<sequence>MQFSLIIVEDNLPIYKEKDSLPPISRETAMIS</sequence>
<dbReference type="Proteomes" id="UP000009183">
    <property type="component" value="Chromosome 13"/>
</dbReference>
<dbReference type="EMBL" id="FN595509">
    <property type="protein sequence ID" value="CCB49468.1"/>
    <property type="molecule type" value="Genomic_DNA"/>
</dbReference>
<keyword evidence="2" id="KW-1185">Reference proteome</keyword>
<dbReference type="HOGENOM" id="CLU_3393174_0_0_1"/>
<reference evidence="2" key="1">
    <citation type="journal article" date="2007" name="Nature">
        <title>The grapevine genome sequence suggests ancestral hexaploidization in major angiosperm phyla.</title>
        <authorList>
            <consortium name="The French-Italian Public Consortium for Grapevine Genome Characterization."/>
            <person name="Jaillon O."/>
            <person name="Aury J.-M."/>
            <person name="Noel B."/>
            <person name="Policriti A."/>
            <person name="Clepet C."/>
            <person name="Casagrande A."/>
            <person name="Choisne N."/>
            <person name="Aubourg S."/>
            <person name="Vitulo N."/>
            <person name="Jubin C."/>
            <person name="Vezzi A."/>
            <person name="Legeai F."/>
            <person name="Hugueney P."/>
            <person name="Dasilva C."/>
            <person name="Horner D."/>
            <person name="Mica E."/>
            <person name="Jublot D."/>
            <person name="Poulain J."/>
            <person name="Bruyere C."/>
            <person name="Billault A."/>
            <person name="Segurens B."/>
            <person name="Gouyvenoux M."/>
            <person name="Ugarte E."/>
            <person name="Cattonaro F."/>
            <person name="Anthouard V."/>
            <person name="Vico V."/>
            <person name="Del Fabbro C."/>
            <person name="Alaux M."/>
            <person name="Di Gaspero G."/>
            <person name="Dumas V."/>
            <person name="Felice N."/>
            <person name="Paillard S."/>
            <person name="Juman I."/>
            <person name="Moroldo M."/>
            <person name="Scalabrin S."/>
            <person name="Canaguier A."/>
            <person name="Le Clainche I."/>
            <person name="Malacrida G."/>
            <person name="Durand E."/>
            <person name="Pesole G."/>
            <person name="Laucou V."/>
            <person name="Chatelet P."/>
            <person name="Merdinoglu D."/>
            <person name="Delledonne M."/>
            <person name="Pezzotti M."/>
            <person name="Lecharny A."/>
            <person name="Scarpelli C."/>
            <person name="Artiguenave F."/>
            <person name="Pe M.E."/>
            <person name="Valle G."/>
            <person name="Morgante M."/>
            <person name="Caboche M."/>
            <person name="Adam-Blondon A.-F."/>
            <person name="Weissenbach J."/>
            <person name="Quetier F."/>
            <person name="Wincker P."/>
        </authorList>
    </citation>
    <scope>NUCLEOTIDE SEQUENCE [LARGE SCALE GENOMIC DNA]</scope>
    <source>
        <strain evidence="2">cv. Pinot noir / PN40024</strain>
    </source>
</reference>
<name>F6HB84_VITVI</name>
<dbReference type="PaxDb" id="29760-VIT_13s0064g01590.t01"/>